<sequence length="155" mass="17132">MFMGSEAERDLKDLKKKLKDNFHVGPLIKKCCTLDQGKAVITFLDAILDKTLGSTVALLAGRGRGMYSNIFVTAPNPENLKTLFEFVSKGLNMLEYKVCLEGKTSRASATQKLKLWSSTKFHGNSVNNSKIKDFPRLSGARIVLIATHPNAMKVL</sequence>
<evidence type="ECO:0000313" key="8">
    <source>
        <dbReference type="Proteomes" id="UP001157418"/>
    </source>
</evidence>
<comment type="caution">
    <text evidence="7">The sequence shown here is derived from an EMBL/GenBank/DDBJ whole genome shotgun (WGS) entry which is preliminary data.</text>
</comment>
<evidence type="ECO:0000256" key="5">
    <source>
        <dbReference type="ARBA" id="ARBA00023315"/>
    </source>
</evidence>
<dbReference type="PANTHER" id="PTHR10925">
    <property type="entry name" value="N-ACETYLTRANSFERASE 10"/>
    <property type="match status" value="1"/>
</dbReference>
<keyword evidence="4" id="KW-0067">ATP-binding</keyword>
<accession>A0AAU9M5R0</accession>
<evidence type="ECO:0000256" key="4">
    <source>
        <dbReference type="ARBA" id="ARBA00022840"/>
    </source>
</evidence>
<evidence type="ECO:0000256" key="2">
    <source>
        <dbReference type="ARBA" id="ARBA00022679"/>
    </source>
</evidence>
<name>A0AAU9M5R0_9ASTR</name>
<keyword evidence="5" id="KW-0012">Acyltransferase</keyword>
<dbReference type="PANTHER" id="PTHR10925:SF5">
    <property type="entry name" value="RNA CYTIDINE ACETYLTRANSFERASE"/>
    <property type="match status" value="1"/>
</dbReference>
<dbReference type="GO" id="GO:0005524">
    <property type="term" value="F:ATP binding"/>
    <property type="evidence" value="ECO:0007669"/>
    <property type="project" value="UniProtKB-KW"/>
</dbReference>
<evidence type="ECO:0000256" key="1">
    <source>
        <dbReference type="ARBA" id="ARBA00004123"/>
    </source>
</evidence>
<dbReference type="AlphaFoldDB" id="A0AAU9M5R0"/>
<gene>
    <name evidence="7" type="ORF">LVIROSA_LOCUS8542</name>
</gene>
<feature type="domain" description="TcmA/NAT10 helicase" evidence="6">
    <location>
        <begin position="51"/>
        <end position="108"/>
    </location>
</feature>
<dbReference type="InterPro" id="IPR007807">
    <property type="entry name" value="TcmA/NAT10_helicase"/>
</dbReference>
<dbReference type="GO" id="GO:1990883">
    <property type="term" value="F:18S rRNA cytidine N-acetyltransferase activity"/>
    <property type="evidence" value="ECO:0007669"/>
    <property type="project" value="TreeGrafter"/>
</dbReference>
<evidence type="ECO:0000256" key="3">
    <source>
        <dbReference type="ARBA" id="ARBA00022741"/>
    </source>
</evidence>
<organism evidence="7 8">
    <name type="scientific">Lactuca virosa</name>
    <dbReference type="NCBI Taxonomy" id="75947"/>
    <lineage>
        <taxon>Eukaryota</taxon>
        <taxon>Viridiplantae</taxon>
        <taxon>Streptophyta</taxon>
        <taxon>Embryophyta</taxon>
        <taxon>Tracheophyta</taxon>
        <taxon>Spermatophyta</taxon>
        <taxon>Magnoliopsida</taxon>
        <taxon>eudicotyledons</taxon>
        <taxon>Gunneridae</taxon>
        <taxon>Pentapetalae</taxon>
        <taxon>asterids</taxon>
        <taxon>campanulids</taxon>
        <taxon>Asterales</taxon>
        <taxon>Asteraceae</taxon>
        <taxon>Cichorioideae</taxon>
        <taxon>Cichorieae</taxon>
        <taxon>Lactucinae</taxon>
        <taxon>Lactuca</taxon>
    </lineage>
</organism>
<keyword evidence="8" id="KW-1185">Reference proteome</keyword>
<dbReference type="EMBL" id="CAKMRJ010001112">
    <property type="protein sequence ID" value="CAH1421127.1"/>
    <property type="molecule type" value="Genomic_DNA"/>
</dbReference>
<dbReference type="GO" id="GO:0000049">
    <property type="term" value="F:tRNA binding"/>
    <property type="evidence" value="ECO:0007669"/>
    <property type="project" value="TreeGrafter"/>
</dbReference>
<dbReference type="GO" id="GO:1904812">
    <property type="term" value="P:rRNA acetylation involved in maturation of SSU-rRNA"/>
    <property type="evidence" value="ECO:0007669"/>
    <property type="project" value="TreeGrafter"/>
</dbReference>
<keyword evidence="3" id="KW-0547">Nucleotide-binding</keyword>
<dbReference type="InterPro" id="IPR032672">
    <property type="entry name" value="TmcA/NAT10/Kre33"/>
</dbReference>
<evidence type="ECO:0000259" key="6">
    <source>
        <dbReference type="Pfam" id="PF05127"/>
    </source>
</evidence>
<comment type="subcellular location">
    <subcellularLocation>
        <location evidence="1">Nucleus</location>
    </subcellularLocation>
</comment>
<reference evidence="7 8" key="1">
    <citation type="submission" date="2022-01" db="EMBL/GenBank/DDBJ databases">
        <authorList>
            <person name="Xiong W."/>
            <person name="Schranz E."/>
        </authorList>
    </citation>
    <scope>NUCLEOTIDE SEQUENCE [LARGE SCALE GENOMIC DNA]</scope>
</reference>
<dbReference type="GO" id="GO:0030686">
    <property type="term" value="C:90S preribosome"/>
    <property type="evidence" value="ECO:0007669"/>
    <property type="project" value="TreeGrafter"/>
</dbReference>
<proteinExistence type="predicted"/>
<dbReference type="Proteomes" id="UP001157418">
    <property type="component" value="Unassembled WGS sequence"/>
</dbReference>
<protein>
    <recommendedName>
        <fullName evidence="6">TcmA/NAT10 helicase domain-containing protein</fullName>
    </recommendedName>
</protein>
<keyword evidence="2" id="KW-0808">Transferase</keyword>
<dbReference type="GO" id="GO:0005730">
    <property type="term" value="C:nucleolus"/>
    <property type="evidence" value="ECO:0007669"/>
    <property type="project" value="TreeGrafter"/>
</dbReference>
<evidence type="ECO:0000313" key="7">
    <source>
        <dbReference type="EMBL" id="CAH1421127.1"/>
    </source>
</evidence>
<dbReference type="Pfam" id="PF05127">
    <property type="entry name" value="NAT10_TcmA_helicase"/>
    <property type="match status" value="1"/>
</dbReference>